<evidence type="ECO:0000256" key="9">
    <source>
        <dbReference type="ARBA" id="ARBA00023316"/>
    </source>
</evidence>
<evidence type="ECO:0000256" key="3">
    <source>
        <dbReference type="ARBA" id="ARBA00022490"/>
    </source>
</evidence>
<dbReference type="Pfam" id="PF00275">
    <property type="entry name" value="EPSP_synthase"/>
    <property type="match status" value="1"/>
</dbReference>
<accession>A0A0F9VSL5</accession>
<evidence type="ECO:0000259" key="16">
    <source>
        <dbReference type="Pfam" id="PF00275"/>
    </source>
</evidence>
<keyword evidence="8" id="KW-0131">Cell cycle</keyword>
<evidence type="ECO:0000313" key="17">
    <source>
        <dbReference type="EMBL" id="KKO02908.1"/>
    </source>
</evidence>
<evidence type="ECO:0000256" key="8">
    <source>
        <dbReference type="ARBA" id="ARBA00023306"/>
    </source>
</evidence>
<evidence type="ECO:0000256" key="2">
    <source>
        <dbReference type="ARBA" id="ARBA00004752"/>
    </source>
</evidence>
<evidence type="ECO:0000256" key="15">
    <source>
        <dbReference type="ARBA" id="ARBA00047527"/>
    </source>
</evidence>
<name>A0A0F9VSL5_9ZZZZ</name>
<gene>
    <name evidence="17" type="ORF">LCGC14_0103620</name>
</gene>
<dbReference type="PANTHER" id="PTHR43783:SF1">
    <property type="entry name" value="UDP-N-ACETYLGLUCOSAMINE 1-CARBOXYVINYLTRANSFERASE"/>
    <property type="match status" value="1"/>
</dbReference>
<dbReference type="GO" id="GO:0071555">
    <property type="term" value="P:cell wall organization"/>
    <property type="evidence" value="ECO:0007669"/>
    <property type="project" value="UniProtKB-KW"/>
</dbReference>
<evidence type="ECO:0000256" key="10">
    <source>
        <dbReference type="ARBA" id="ARBA00038367"/>
    </source>
</evidence>
<dbReference type="CDD" id="cd01555">
    <property type="entry name" value="UdpNAET"/>
    <property type="match status" value="1"/>
</dbReference>
<evidence type="ECO:0000256" key="11">
    <source>
        <dbReference type="ARBA" id="ARBA00039108"/>
    </source>
</evidence>
<evidence type="ECO:0000256" key="14">
    <source>
        <dbReference type="ARBA" id="ARBA00042842"/>
    </source>
</evidence>
<dbReference type="GO" id="GO:0051301">
    <property type="term" value="P:cell division"/>
    <property type="evidence" value="ECO:0007669"/>
    <property type="project" value="UniProtKB-KW"/>
</dbReference>
<proteinExistence type="inferred from homology"/>
<dbReference type="GO" id="GO:0008760">
    <property type="term" value="F:UDP-N-acetylglucosamine 1-carboxyvinyltransferase activity"/>
    <property type="evidence" value="ECO:0007669"/>
    <property type="project" value="UniProtKB-EC"/>
</dbReference>
<comment type="caution">
    <text evidence="17">The sequence shown here is derived from an EMBL/GenBank/DDBJ whole genome shotgun (WGS) entry which is preliminary data.</text>
</comment>
<evidence type="ECO:0000256" key="13">
    <source>
        <dbReference type="ARBA" id="ARBA00042443"/>
    </source>
</evidence>
<evidence type="ECO:0000256" key="1">
    <source>
        <dbReference type="ARBA" id="ARBA00004496"/>
    </source>
</evidence>
<sequence>MAKKFIIQGGKKLEGTVEIGGYKNAAGACLAATLLTKEECLIDNLPLVQDIFSLLKILEQIGVEISWQGEREIKIRAGANIDPEKMDFNLVSKSRISVLLIGSLLSRFNNFKISHPGGDRIGVRPISTHLEAFKKLGVEISQEGDFYCFQKKTLESSEIILKEFSVTATENLMMTSVLIEGQTVIKGAAAEPQVQDLGKMLNNMGAQIKGIGTHTIFIEGVKELKGTSHRILPDPLEAGTFVIMGAITSGEIEIRGCLPSHLDIFLAKLEEIGVNFKKGSDFIQISSSSKLRPVKIQALPYPGFPTDLVPMVLSLLTQAEGKSLIHDPLYENRLSFTQELKKMGADIEVVDPHRAFVFGRTPLSGLRIESWDIRAGASLITAALIAKGQTTIENIFQINRGYEKIEEKLQKLGADIKCVST</sequence>
<dbReference type="InterPro" id="IPR001986">
    <property type="entry name" value="Enolpyruvate_Tfrase_dom"/>
</dbReference>
<dbReference type="InterPro" id="IPR005750">
    <property type="entry name" value="UDP_GlcNAc_COvinyl_MurA"/>
</dbReference>
<evidence type="ECO:0000256" key="6">
    <source>
        <dbReference type="ARBA" id="ARBA00022960"/>
    </source>
</evidence>
<dbReference type="HAMAP" id="MF_00111">
    <property type="entry name" value="MurA"/>
    <property type="match status" value="1"/>
</dbReference>
<dbReference type="InterPro" id="IPR013792">
    <property type="entry name" value="RNA3'P_cycl/enolpyr_Trfase_a/b"/>
</dbReference>
<comment type="similarity">
    <text evidence="10">Belongs to the EPSP synthase family. MurA subfamily.</text>
</comment>
<dbReference type="PANTHER" id="PTHR43783">
    <property type="entry name" value="UDP-N-ACETYLGLUCOSAMINE 1-CARBOXYVINYLTRANSFERASE"/>
    <property type="match status" value="1"/>
</dbReference>
<organism evidence="17">
    <name type="scientific">marine sediment metagenome</name>
    <dbReference type="NCBI Taxonomy" id="412755"/>
    <lineage>
        <taxon>unclassified sequences</taxon>
        <taxon>metagenomes</taxon>
        <taxon>ecological metagenomes</taxon>
    </lineage>
</organism>
<keyword evidence="7" id="KW-0573">Peptidoglycan synthesis</keyword>
<dbReference type="EC" id="2.5.1.7" evidence="11"/>
<keyword evidence="9" id="KW-0961">Cell wall biogenesis/degradation</keyword>
<keyword evidence="5" id="KW-0808">Transferase</keyword>
<dbReference type="NCBIfam" id="TIGR01072">
    <property type="entry name" value="murA"/>
    <property type="match status" value="1"/>
</dbReference>
<evidence type="ECO:0000256" key="12">
    <source>
        <dbReference type="ARBA" id="ARBA00039754"/>
    </source>
</evidence>
<dbReference type="SUPFAM" id="SSF55205">
    <property type="entry name" value="EPT/RTPC-like"/>
    <property type="match status" value="1"/>
</dbReference>
<reference evidence="17" key="1">
    <citation type="journal article" date="2015" name="Nature">
        <title>Complex archaea that bridge the gap between prokaryotes and eukaryotes.</title>
        <authorList>
            <person name="Spang A."/>
            <person name="Saw J.H."/>
            <person name="Jorgensen S.L."/>
            <person name="Zaremba-Niedzwiedzka K."/>
            <person name="Martijn J."/>
            <person name="Lind A.E."/>
            <person name="van Eijk R."/>
            <person name="Schleper C."/>
            <person name="Guy L."/>
            <person name="Ettema T.J."/>
        </authorList>
    </citation>
    <scope>NUCLEOTIDE SEQUENCE</scope>
</reference>
<evidence type="ECO:0000256" key="7">
    <source>
        <dbReference type="ARBA" id="ARBA00022984"/>
    </source>
</evidence>
<protein>
    <recommendedName>
        <fullName evidence="12">UDP-N-acetylglucosamine 1-carboxyvinyltransferase</fullName>
        <ecNumber evidence="11">2.5.1.7</ecNumber>
    </recommendedName>
    <alternativeName>
        <fullName evidence="13">Enoylpyruvate transferase</fullName>
    </alternativeName>
    <alternativeName>
        <fullName evidence="14">UDP-N-acetylglucosamine enolpyruvyl transferase</fullName>
    </alternativeName>
</protein>
<keyword evidence="4" id="KW-0132">Cell division</keyword>
<dbReference type="GO" id="GO:0019277">
    <property type="term" value="P:UDP-N-acetylgalactosamine biosynthetic process"/>
    <property type="evidence" value="ECO:0007669"/>
    <property type="project" value="InterPro"/>
</dbReference>
<dbReference type="GO" id="GO:0005737">
    <property type="term" value="C:cytoplasm"/>
    <property type="evidence" value="ECO:0007669"/>
    <property type="project" value="UniProtKB-SubCell"/>
</dbReference>
<comment type="subcellular location">
    <subcellularLocation>
        <location evidence="1">Cytoplasm</location>
    </subcellularLocation>
</comment>
<evidence type="ECO:0000256" key="4">
    <source>
        <dbReference type="ARBA" id="ARBA00022618"/>
    </source>
</evidence>
<dbReference type="InterPro" id="IPR036968">
    <property type="entry name" value="Enolpyruvate_Tfrase_sf"/>
</dbReference>
<dbReference type="GO" id="GO:0008360">
    <property type="term" value="P:regulation of cell shape"/>
    <property type="evidence" value="ECO:0007669"/>
    <property type="project" value="UniProtKB-KW"/>
</dbReference>
<feature type="domain" description="Enolpyruvate transferase" evidence="16">
    <location>
        <begin position="7"/>
        <end position="409"/>
    </location>
</feature>
<comment type="catalytic activity">
    <reaction evidence="15">
        <text>phosphoenolpyruvate + UDP-N-acetyl-alpha-D-glucosamine = UDP-N-acetyl-3-O-(1-carboxyvinyl)-alpha-D-glucosamine + phosphate</text>
        <dbReference type="Rhea" id="RHEA:18681"/>
        <dbReference type="ChEBI" id="CHEBI:43474"/>
        <dbReference type="ChEBI" id="CHEBI:57705"/>
        <dbReference type="ChEBI" id="CHEBI:58702"/>
        <dbReference type="ChEBI" id="CHEBI:68483"/>
        <dbReference type="EC" id="2.5.1.7"/>
    </reaction>
</comment>
<dbReference type="GO" id="GO:0009252">
    <property type="term" value="P:peptidoglycan biosynthetic process"/>
    <property type="evidence" value="ECO:0007669"/>
    <property type="project" value="UniProtKB-KW"/>
</dbReference>
<dbReference type="EMBL" id="LAZR01000029">
    <property type="protein sequence ID" value="KKO02908.1"/>
    <property type="molecule type" value="Genomic_DNA"/>
</dbReference>
<keyword evidence="6" id="KW-0133">Cell shape</keyword>
<evidence type="ECO:0000256" key="5">
    <source>
        <dbReference type="ARBA" id="ARBA00022679"/>
    </source>
</evidence>
<comment type="pathway">
    <text evidence="2">Cell wall biogenesis; peptidoglycan biosynthesis.</text>
</comment>
<dbReference type="NCBIfam" id="NF006873">
    <property type="entry name" value="PRK09369.1"/>
    <property type="match status" value="1"/>
</dbReference>
<dbReference type="AlphaFoldDB" id="A0A0F9VSL5"/>
<dbReference type="Gene3D" id="3.65.10.10">
    <property type="entry name" value="Enolpyruvate transferase domain"/>
    <property type="match status" value="2"/>
</dbReference>
<keyword evidence="3" id="KW-0963">Cytoplasm</keyword>
<dbReference type="InterPro" id="IPR050068">
    <property type="entry name" value="MurA_subfamily"/>
</dbReference>